<accession>A0A088BGK5</accession>
<name>A0A088BGK5_ERUVS</name>
<dbReference type="EMBL" id="KF442616">
    <property type="protein sequence ID" value="AGY62837.1"/>
    <property type="molecule type" value="Genomic_DNA"/>
</dbReference>
<reference evidence="1" key="1">
    <citation type="journal article" date="2014" name="PLoS ONE">
        <title>Complete Mitochondrial Genome of Eruca sativa Mill. (Garden Rocket).</title>
        <authorList>
            <person name="Wang Y."/>
            <person name="Chu P."/>
            <person name="Yang Q."/>
            <person name="Chang S."/>
            <person name="Chen J."/>
            <person name="Hu M."/>
            <person name="Guan R."/>
        </authorList>
    </citation>
    <scope>NUCLEOTIDE SEQUENCE</scope>
    <source>
        <tissue evidence="1">Etiolated seedling</tissue>
    </source>
</reference>
<keyword evidence="1" id="KW-0496">Mitochondrion</keyword>
<sequence length="139" mass="15744">MGPRIFRNAVRCIDEVTLLVSLRFLISIEANSDKFQVYTARSHIEEPYLPKKGPGEHATLNPQTPILLSLPVLETYLLHLDRGPLQSLLKNFSIYRRIQSSRRFPYGYLVTTSPQSKIPLSLYNAGHLPDGYPNPVAPQ</sequence>
<evidence type="ECO:0000313" key="1">
    <source>
        <dbReference type="EMBL" id="AGY62837.1"/>
    </source>
</evidence>
<organism evidence="1">
    <name type="scientific">Eruca vesicaria subsp. sativa</name>
    <name type="common">Garden rocket</name>
    <name type="synonym">Eruca sativa</name>
    <dbReference type="NCBI Taxonomy" id="29727"/>
    <lineage>
        <taxon>Eukaryota</taxon>
        <taxon>Viridiplantae</taxon>
        <taxon>Streptophyta</taxon>
        <taxon>Embryophyta</taxon>
        <taxon>Tracheophyta</taxon>
        <taxon>Spermatophyta</taxon>
        <taxon>Magnoliopsida</taxon>
        <taxon>eudicotyledons</taxon>
        <taxon>Gunneridae</taxon>
        <taxon>Pentapetalae</taxon>
        <taxon>rosids</taxon>
        <taxon>malvids</taxon>
        <taxon>Brassicales</taxon>
        <taxon>Brassicaceae</taxon>
        <taxon>Brassiceae</taxon>
        <taxon>Eruca</taxon>
    </lineage>
</organism>
<geneLocation type="mitochondrion" evidence="1"/>
<protein>
    <submittedName>
        <fullName evidence="1">Orf139</fullName>
    </submittedName>
</protein>
<proteinExistence type="predicted"/>
<gene>
    <name evidence="1" type="primary">orf139</name>
    <name evidence="1" type="ORF">ErsatMp075</name>
</gene>
<dbReference type="AlphaFoldDB" id="A0A088BGK5"/>